<dbReference type="AlphaFoldDB" id="A0A0G4NMY9"/>
<name>A0A0G4NMY9_VERLO</name>
<evidence type="ECO:0000256" key="1">
    <source>
        <dbReference type="SAM" id="MobiDB-lite"/>
    </source>
</evidence>
<feature type="region of interest" description="Disordered" evidence="1">
    <location>
        <begin position="1"/>
        <end position="52"/>
    </location>
</feature>
<gene>
    <name evidence="2" type="ORF">BN1723_020382</name>
</gene>
<evidence type="ECO:0000313" key="2">
    <source>
        <dbReference type="EMBL" id="CRK47746.1"/>
    </source>
</evidence>
<dbReference type="Proteomes" id="UP000045706">
    <property type="component" value="Unassembled WGS sequence"/>
</dbReference>
<protein>
    <submittedName>
        <fullName evidence="2">Uncharacterized protein</fullName>
    </submittedName>
</protein>
<proteinExistence type="predicted"/>
<sequence length="98" mass="10336">MDRMERSNGPRGLPDNPAQGVRRLPMGNSLPPPMPPMPNIRNTSSSNATLSASTPISSAQVIALAREAMQNALRENESQAAEASAVSNDLKPGVTIDL</sequence>
<dbReference type="EMBL" id="CVQI01036936">
    <property type="protein sequence ID" value="CRK47746.1"/>
    <property type="molecule type" value="Genomic_DNA"/>
</dbReference>
<feature type="non-terminal residue" evidence="2">
    <location>
        <position position="98"/>
    </location>
</feature>
<reference evidence="3" key="1">
    <citation type="submission" date="2015-05" db="EMBL/GenBank/DDBJ databases">
        <authorList>
            <person name="Fogelqvist Johan"/>
        </authorList>
    </citation>
    <scope>NUCLEOTIDE SEQUENCE [LARGE SCALE GENOMIC DNA]</scope>
</reference>
<accession>A0A0G4NMY9</accession>
<organism evidence="2 3">
    <name type="scientific">Verticillium longisporum</name>
    <name type="common">Verticillium dahliae var. longisporum</name>
    <dbReference type="NCBI Taxonomy" id="100787"/>
    <lineage>
        <taxon>Eukaryota</taxon>
        <taxon>Fungi</taxon>
        <taxon>Dikarya</taxon>
        <taxon>Ascomycota</taxon>
        <taxon>Pezizomycotina</taxon>
        <taxon>Sordariomycetes</taxon>
        <taxon>Hypocreomycetidae</taxon>
        <taxon>Glomerellales</taxon>
        <taxon>Plectosphaerellaceae</taxon>
        <taxon>Verticillium</taxon>
    </lineage>
</organism>
<feature type="compositionally biased region" description="Low complexity" evidence="1">
    <location>
        <begin position="42"/>
        <end position="52"/>
    </location>
</feature>
<evidence type="ECO:0000313" key="3">
    <source>
        <dbReference type="Proteomes" id="UP000045706"/>
    </source>
</evidence>
<feature type="region of interest" description="Disordered" evidence="1">
    <location>
        <begin position="79"/>
        <end position="98"/>
    </location>
</feature>